<evidence type="ECO:0000313" key="3">
    <source>
        <dbReference type="Proteomes" id="UP000250434"/>
    </source>
</evidence>
<dbReference type="Gene3D" id="3.40.630.30">
    <property type="match status" value="1"/>
</dbReference>
<dbReference type="SUPFAM" id="SSF55729">
    <property type="entry name" value="Acyl-CoA N-acyltransferases (Nat)"/>
    <property type="match status" value="1"/>
</dbReference>
<gene>
    <name evidence="2" type="ORF">A4R43_32770</name>
</gene>
<evidence type="ECO:0000259" key="1">
    <source>
        <dbReference type="PROSITE" id="PS51186"/>
    </source>
</evidence>
<dbReference type="InterPro" id="IPR016181">
    <property type="entry name" value="Acyl_CoA_acyltransferase"/>
</dbReference>
<sequence length="304" mass="33840">MTDLVIRPLEAGEGSLFDSLDVPQLVGFGIFGRDFAEMWAKGEYRPGWTWVALRDGEVVARAAWWGGPEDTEPVALDWFDFTDAQAGTALLRAAGFRAEYELALPADWRERPEVVQARQVRIDAALAAGMRPLVDRFRYTWTLDDGLPERPNRLDYRADPDDGAFHAALMRVHEGTLDAHAQRAIAQGGLKQAADEDLELLKWFPSPREWWRLAYTPDGDLVGLTVPGRNYSGAVVGIIGVVPEHRGHGYGYDLLVECTHLLVENGEKRVLAATDLGNRAMAAAFERAGYPVTQERAVLEWPSR</sequence>
<feature type="domain" description="N-acetyltransferase" evidence="1">
    <location>
        <begin position="170"/>
        <end position="304"/>
    </location>
</feature>
<evidence type="ECO:0000313" key="2">
    <source>
        <dbReference type="EMBL" id="AXB46627.1"/>
    </source>
</evidence>
<keyword evidence="3" id="KW-1185">Reference proteome</keyword>
<dbReference type="PROSITE" id="PS51186">
    <property type="entry name" value="GNAT"/>
    <property type="match status" value="1"/>
</dbReference>
<dbReference type="EMBL" id="CP015163">
    <property type="protein sequence ID" value="AXB46627.1"/>
    <property type="molecule type" value="Genomic_DNA"/>
</dbReference>
<keyword evidence="2" id="KW-0808">Transferase</keyword>
<dbReference type="KEGG" id="aab:A4R43_32770"/>
<protein>
    <submittedName>
        <fullName evidence="2">GCN5 family acetyltransferase</fullName>
    </submittedName>
</protein>
<accession>A0A344LF03</accession>
<name>A0A344LF03_9PSEU</name>
<dbReference type="OrthoDB" id="7942268at2"/>
<dbReference type="AlphaFoldDB" id="A0A344LF03"/>
<proteinExistence type="predicted"/>
<dbReference type="CDD" id="cd04301">
    <property type="entry name" value="NAT_SF"/>
    <property type="match status" value="1"/>
</dbReference>
<dbReference type="RefSeq" id="WP_113695692.1">
    <property type="nucleotide sequence ID" value="NZ_CP015163.1"/>
</dbReference>
<organism evidence="2 3">
    <name type="scientific">Amycolatopsis albispora</name>
    <dbReference type="NCBI Taxonomy" id="1804986"/>
    <lineage>
        <taxon>Bacteria</taxon>
        <taxon>Bacillati</taxon>
        <taxon>Actinomycetota</taxon>
        <taxon>Actinomycetes</taxon>
        <taxon>Pseudonocardiales</taxon>
        <taxon>Pseudonocardiaceae</taxon>
        <taxon>Amycolatopsis</taxon>
    </lineage>
</organism>
<dbReference type="Proteomes" id="UP000250434">
    <property type="component" value="Chromosome"/>
</dbReference>
<dbReference type="GO" id="GO:0016747">
    <property type="term" value="F:acyltransferase activity, transferring groups other than amino-acyl groups"/>
    <property type="evidence" value="ECO:0007669"/>
    <property type="project" value="InterPro"/>
</dbReference>
<reference evidence="2 3" key="1">
    <citation type="submission" date="2016-04" db="EMBL/GenBank/DDBJ databases">
        <title>Complete genome sequence and analysis of deep-sea sediment isolate, Amycolatopsis sp. WP1.</title>
        <authorList>
            <person name="Wang H."/>
            <person name="Chen S."/>
            <person name="Wu Q."/>
        </authorList>
    </citation>
    <scope>NUCLEOTIDE SEQUENCE [LARGE SCALE GENOMIC DNA]</scope>
    <source>
        <strain evidence="2 3">WP1</strain>
    </source>
</reference>
<dbReference type="InterPro" id="IPR000182">
    <property type="entry name" value="GNAT_dom"/>
</dbReference>
<dbReference type="Pfam" id="PF00583">
    <property type="entry name" value="Acetyltransf_1"/>
    <property type="match status" value="1"/>
</dbReference>